<evidence type="ECO:0000256" key="1">
    <source>
        <dbReference type="SAM" id="MobiDB-lite"/>
    </source>
</evidence>
<feature type="region of interest" description="Disordered" evidence="1">
    <location>
        <begin position="76"/>
        <end position="107"/>
    </location>
</feature>
<name>A0A9N7Z9I5_PLEPL</name>
<gene>
    <name evidence="2" type="ORF">PLEPLA_LOCUS42569</name>
</gene>
<reference evidence="2" key="1">
    <citation type="submission" date="2020-03" db="EMBL/GenBank/DDBJ databases">
        <authorList>
            <person name="Weist P."/>
        </authorList>
    </citation>
    <scope>NUCLEOTIDE SEQUENCE</scope>
</reference>
<dbReference type="AlphaFoldDB" id="A0A9N7Z9I5"/>
<organism evidence="2 3">
    <name type="scientific">Pleuronectes platessa</name>
    <name type="common">European plaice</name>
    <dbReference type="NCBI Taxonomy" id="8262"/>
    <lineage>
        <taxon>Eukaryota</taxon>
        <taxon>Metazoa</taxon>
        <taxon>Chordata</taxon>
        <taxon>Craniata</taxon>
        <taxon>Vertebrata</taxon>
        <taxon>Euteleostomi</taxon>
        <taxon>Actinopterygii</taxon>
        <taxon>Neopterygii</taxon>
        <taxon>Teleostei</taxon>
        <taxon>Neoteleostei</taxon>
        <taxon>Acanthomorphata</taxon>
        <taxon>Carangaria</taxon>
        <taxon>Pleuronectiformes</taxon>
        <taxon>Pleuronectoidei</taxon>
        <taxon>Pleuronectidae</taxon>
        <taxon>Pleuronectes</taxon>
    </lineage>
</organism>
<evidence type="ECO:0000313" key="3">
    <source>
        <dbReference type="Proteomes" id="UP001153269"/>
    </source>
</evidence>
<protein>
    <submittedName>
        <fullName evidence="2">Uncharacterized protein</fullName>
    </submittedName>
</protein>
<keyword evidence="3" id="KW-1185">Reference proteome</keyword>
<evidence type="ECO:0000313" key="2">
    <source>
        <dbReference type="EMBL" id="CAB1454802.1"/>
    </source>
</evidence>
<sequence>MVSEPDQRLCEDEDAGGADADTVVLHITPLITERLSTLTQRDREMLTVLGSVSTSEGGVMRGRPLVLFVPAAEETVNHSRRRSEVKRQLHRPQQNTELSGSTLSDTW</sequence>
<dbReference type="EMBL" id="CADEAL010004226">
    <property type="protein sequence ID" value="CAB1454802.1"/>
    <property type="molecule type" value="Genomic_DNA"/>
</dbReference>
<feature type="compositionally biased region" description="Basic residues" evidence="1">
    <location>
        <begin position="78"/>
        <end position="90"/>
    </location>
</feature>
<accession>A0A9N7Z9I5</accession>
<comment type="caution">
    <text evidence="2">The sequence shown here is derived from an EMBL/GenBank/DDBJ whole genome shotgun (WGS) entry which is preliminary data.</text>
</comment>
<feature type="compositionally biased region" description="Polar residues" evidence="1">
    <location>
        <begin position="91"/>
        <end position="107"/>
    </location>
</feature>
<proteinExistence type="predicted"/>
<dbReference type="Proteomes" id="UP001153269">
    <property type="component" value="Unassembled WGS sequence"/>
</dbReference>